<evidence type="ECO:0000313" key="3">
    <source>
        <dbReference type="Proteomes" id="UP001645038"/>
    </source>
</evidence>
<proteinExistence type="predicted"/>
<dbReference type="RefSeq" id="WP_192538877.1">
    <property type="nucleotide sequence ID" value="NZ_JABUZA010000038.1"/>
</dbReference>
<accession>A0ABR9G0D8</accession>
<comment type="caution">
    <text evidence="2">The sequence shown here is derived from an EMBL/GenBank/DDBJ whole genome shotgun (WGS) entry which is preliminary data.</text>
</comment>
<keyword evidence="1" id="KW-0472">Membrane</keyword>
<feature type="transmembrane region" description="Helical" evidence="1">
    <location>
        <begin position="116"/>
        <end position="136"/>
    </location>
</feature>
<keyword evidence="1" id="KW-0812">Transmembrane</keyword>
<dbReference type="Pfam" id="PF04246">
    <property type="entry name" value="RseC_MucC"/>
    <property type="match status" value="1"/>
</dbReference>
<evidence type="ECO:0000256" key="1">
    <source>
        <dbReference type="SAM" id="Phobius"/>
    </source>
</evidence>
<gene>
    <name evidence="2" type="ORF">EI547_13070</name>
</gene>
<sequence length="149" mass="16201">MIKPSCDALTRYGNVVGYTQHGLLVDVSIKETCQQCAQGRGCGMGILARQQRQCIEVISSHPVLLLGERYPLGSPVTLCLERSDITLLALLIYALPLLLALALSGCLVALRVTDWIVPASFFATLLIGVVGLKHLLSGRTERFRPRLVS</sequence>
<evidence type="ECO:0000313" key="2">
    <source>
        <dbReference type="EMBL" id="MBE0464379.1"/>
    </source>
</evidence>
<keyword evidence="3" id="KW-1185">Reference proteome</keyword>
<name>A0ABR9G0D8_9GAMM</name>
<dbReference type="Proteomes" id="UP001645038">
    <property type="component" value="Unassembled WGS sequence"/>
</dbReference>
<dbReference type="EMBL" id="RRZB01000033">
    <property type="protein sequence ID" value="MBE0464379.1"/>
    <property type="molecule type" value="Genomic_DNA"/>
</dbReference>
<keyword evidence="1" id="KW-1133">Transmembrane helix</keyword>
<organism evidence="2 3">
    <name type="scientific">Halomonas colorata</name>
    <dbReference type="NCBI Taxonomy" id="2742615"/>
    <lineage>
        <taxon>Bacteria</taxon>
        <taxon>Pseudomonadati</taxon>
        <taxon>Pseudomonadota</taxon>
        <taxon>Gammaproteobacteria</taxon>
        <taxon>Oceanospirillales</taxon>
        <taxon>Halomonadaceae</taxon>
        <taxon>Halomonas</taxon>
    </lineage>
</organism>
<feature type="transmembrane region" description="Helical" evidence="1">
    <location>
        <begin position="87"/>
        <end position="110"/>
    </location>
</feature>
<protein>
    <submittedName>
        <fullName evidence="2">SoxR reducing system RseC family protein</fullName>
    </submittedName>
</protein>
<reference evidence="2 3" key="1">
    <citation type="submission" date="2020-07" db="EMBL/GenBank/DDBJ databases">
        <title>Halophilic bacteria isolated from french cheeses.</title>
        <authorList>
            <person name="Kothe C.I."/>
            <person name="Farah-Kraiem B."/>
            <person name="Renault P."/>
            <person name="Dridi B."/>
        </authorList>
    </citation>
    <scope>NUCLEOTIDE SEQUENCE [LARGE SCALE GENOMIC DNA]</scope>
    <source>
        <strain evidence="2 3">FME20</strain>
    </source>
</reference>